<dbReference type="Pfam" id="PF13480">
    <property type="entry name" value="Acetyltransf_6"/>
    <property type="match status" value="1"/>
</dbReference>
<evidence type="ECO:0000259" key="7">
    <source>
        <dbReference type="Pfam" id="PF13480"/>
    </source>
</evidence>
<dbReference type="InterPro" id="IPR038740">
    <property type="entry name" value="BioF2-like_GNAT_dom"/>
</dbReference>
<dbReference type="GO" id="GO:0016755">
    <property type="term" value="F:aminoacyltransferase activity"/>
    <property type="evidence" value="ECO:0007669"/>
    <property type="project" value="InterPro"/>
</dbReference>
<dbReference type="GO" id="GO:0009252">
    <property type="term" value="P:peptidoglycan biosynthetic process"/>
    <property type="evidence" value="ECO:0007669"/>
    <property type="project" value="UniProtKB-KW"/>
</dbReference>
<dbReference type="GO" id="GO:0071555">
    <property type="term" value="P:cell wall organization"/>
    <property type="evidence" value="ECO:0007669"/>
    <property type="project" value="UniProtKB-KW"/>
</dbReference>
<keyword evidence="5 8" id="KW-0012">Acyltransferase</keyword>
<dbReference type="Gene3D" id="3.40.630.30">
    <property type="match status" value="1"/>
</dbReference>
<reference evidence="8" key="1">
    <citation type="submission" date="2023-03" db="EMBL/GenBank/DDBJ databases">
        <title>Andean soil-derived lignocellulolytic bacterial consortium as a source of novel taxa and putative plastic-active enzymes.</title>
        <authorList>
            <person name="Diaz-Garcia L."/>
            <person name="Chuvochina M."/>
            <person name="Feuerriegel G."/>
            <person name="Bunk B."/>
            <person name="Sproer C."/>
            <person name="Streit W.R."/>
            <person name="Rodriguez L.M."/>
            <person name="Overmann J."/>
            <person name="Jimenez D.J."/>
        </authorList>
    </citation>
    <scope>NUCLEOTIDE SEQUENCE</scope>
    <source>
        <strain evidence="8">MAG 4196</strain>
    </source>
</reference>
<evidence type="ECO:0000256" key="2">
    <source>
        <dbReference type="ARBA" id="ARBA00022679"/>
    </source>
</evidence>
<dbReference type="InterPro" id="IPR003447">
    <property type="entry name" value="FEMABX"/>
</dbReference>
<gene>
    <name evidence="8" type="ORF">P0Y65_04410</name>
</gene>
<keyword evidence="2 8" id="KW-0808">Transferase</keyword>
<keyword evidence="6" id="KW-0961">Cell wall biogenesis/degradation</keyword>
<dbReference type="InterPro" id="IPR050644">
    <property type="entry name" value="PG_Glycine_Bridge_Synth"/>
</dbReference>
<dbReference type="AlphaFoldDB" id="A0AAJ5VX27"/>
<name>A0AAJ5VX27_9HYPH</name>
<keyword evidence="4" id="KW-0573">Peptidoglycan synthesis</keyword>
<dbReference type="PROSITE" id="PS51191">
    <property type="entry name" value="FEMABX"/>
    <property type="match status" value="1"/>
</dbReference>
<evidence type="ECO:0000256" key="6">
    <source>
        <dbReference type="ARBA" id="ARBA00023316"/>
    </source>
</evidence>
<proteinExistence type="inferred from homology"/>
<dbReference type="SUPFAM" id="SSF55729">
    <property type="entry name" value="Acyl-CoA N-acyltransferases (Nat)"/>
    <property type="match status" value="1"/>
</dbReference>
<dbReference type="Proteomes" id="UP001217476">
    <property type="component" value="Chromosome"/>
</dbReference>
<dbReference type="PANTHER" id="PTHR36174">
    <property type="entry name" value="LIPID II:GLYCINE GLYCYLTRANSFERASE"/>
    <property type="match status" value="1"/>
</dbReference>
<evidence type="ECO:0000313" key="9">
    <source>
        <dbReference type="Proteomes" id="UP001217476"/>
    </source>
</evidence>
<feature type="domain" description="BioF2-like acetyltransferase" evidence="7">
    <location>
        <begin position="184"/>
        <end position="316"/>
    </location>
</feature>
<comment type="similarity">
    <text evidence="1">Belongs to the FemABX family.</text>
</comment>
<dbReference type="EC" id="2.3.1.-" evidence="8"/>
<evidence type="ECO:0000313" key="8">
    <source>
        <dbReference type="EMBL" id="WEK05505.1"/>
    </source>
</evidence>
<accession>A0AAJ5VX27</accession>
<organism evidence="8 9">
    <name type="scientific">Candidatus Devosia phytovorans</name>
    <dbReference type="NCBI Taxonomy" id="3121372"/>
    <lineage>
        <taxon>Bacteria</taxon>
        <taxon>Pseudomonadati</taxon>
        <taxon>Pseudomonadota</taxon>
        <taxon>Alphaproteobacteria</taxon>
        <taxon>Hyphomicrobiales</taxon>
        <taxon>Devosiaceae</taxon>
        <taxon>Devosia</taxon>
    </lineage>
</organism>
<dbReference type="PANTHER" id="PTHR36174:SF1">
    <property type="entry name" value="LIPID II:GLYCINE GLYCYLTRANSFERASE"/>
    <property type="match status" value="1"/>
</dbReference>
<evidence type="ECO:0000256" key="3">
    <source>
        <dbReference type="ARBA" id="ARBA00022960"/>
    </source>
</evidence>
<protein>
    <submittedName>
        <fullName evidence="8">GNAT family N-acetyltransferase</fullName>
        <ecNumber evidence="8">2.3.1.-</ecNumber>
    </submittedName>
</protein>
<evidence type="ECO:0000256" key="1">
    <source>
        <dbReference type="ARBA" id="ARBA00009943"/>
    </source>
</evidence>
<keyword evidence="3" id="KW-0133">Cell shape</keyword>
<dbReference type="InterPro" id="IPR016181">
    <property type="entry name" value="Acyl_CoA_acyltransferase"/>
</dbReference>
<evidence type="ECO:0000256" key="4">
    <source>
        <dbReference type="ARBA" id="ARBA00022984"/>
    </source>
</evidence>
<dbReference type="GO" id="GO:0008360">
    <property type="term" value="P:regulation of cell shape"/>
    <property type="evidence" value="ECO:0007669"/>
    <property type="project" value="UniProtKB-KW"/>
</dbReference>
<dbReference type="EMBL" id="CP119312">
    <property type="protein sequence ID" value="WEK05505.1"/>
    <property type="molecule type" value="Genomic_DNA"/>
</dbReference>
<sequence length="392" mass="43355">MSVVANRIAPADIAPASARAKGTVATRLETRIVSGAEWDRTIAGFDEVCQEQMHIFAATRWPSVTQEPMLFLANGEVVGGALVMVQGLPLGLGKIAVAKWAPMLKDAGRADAEAVRAGMVEAMISDYADSRGQMLSVLPRASITETNHEYDSLIARGFKRGSVLGFPNRYIVNLRLTDEEQRKSFSQTWRRQLNKSEKVGLTFEHVPAEQVGDFEALYNAMTDRKQFSDHSAYETVPALMAIEVDNLRPEVFYVRHEGVLVAGALIFKAGDRAVYLYGATTDAALPLRAGYFLHWHVIRWLRDNTPATWYDLGGTDGFQGLHQFKKGMVGDRGVIQPVPPVANYASKPLAYVMGAGAFWARDSLHALKRKFDGWRNPKTLPTQKRDGEESAE</sequence>
<evidence type="ECO:0000256" key="5">
    <source>
        <dbReference type="ARBA" id="ARBA00023315"/>
    </source>
</evidence>